<protein>
    <submittedName>
        <fullName evidence="1">Uncharacterized protein</fullName>
    </submittedName>
</protein>
<dbReference type="VEuPathDB" id="ToxoDB:BESB_028720"/>
<dbReference type="RefSeq" id="XP_029215446.1">
    <property type="nucleotide sequence ID" value="XM_029361546.1"/>
</dbReference>
<organism evidence="1 2">
    <name type="scientific">Besnoitia besnoiti</name>
    <name type="common">Apicomplexan protozoan</name>
    <dbReference type="NCBI Taxonomy" id="94643"/>
    <lineage>
        <taxon>Eukaryota</taxon>
        <taxon>Sar</taxon>
        <taxon>Alveolata</taxon>
        <taxon>Apicomplexa</taxon>
        <taxon>Conoidasida</taxon>
        <taxon>Coccidia</taxon>
        <taxon>Eucoccidiorida</taxon>
        <taxon>Eimeriorina</taxon>
        <taxon>Sarcocystidae</taxon>
        <taxon>Besnoitia</taxon>
    </lineage>
</organism>
<reference evidence="1 2" key="1">
    <citation type="submission" date="2017-09" db="EMBL/GenBank/DDBJ databases">
        <title>Genome sequencing of Besnoitia besnoiti strain Bb-Ger1.</title>
        <authorList>
            <person name="Schares G."/>
            <person name="Venepally P."/>
            <person name="Lorenzi H.A."/>
        </authorList>
    </citation>
    <scope>NUCLEOTIDE SEQUENCE [LARGE SCALE GENOMIC DNA]</scope>
    <source>
        <strain evidence="1 2">Bb-Ger1</strain>
    </source>
</reference>
<sequence>MKATAQLVLDELRENMNNTDLLEAVSSLPPDAIIRLSINSTDPYMLLRCRKGYAPVSTTTCAYSLGEEVPIQASCLGGGTYDPDMGHCFTVSEVEPISACPIGYRIARTPLDSHYGPCRPVERLPAVPSCDLPYVLDPAMSRCLYNTTHPGYIGCPPGAKPLNNTTCAVATQVYRIPQCPRGYTGRLLKDGSGECKKTIKFRGDYLAAPRCKAGAKELIEYDLYDDDNHPLVTCVATEVIKTFAPCPPETVPYDDYIKHGNDPPILFDRLLGHPAKTCVQVVEGLVRPSCYDMIKQVPFILLARGETEPLDYTLMVPHSLVEEVIKPDWANFSRRTGETGNTYYTKGDFELSIHCLSFHYAQPVLRCPEGTVQNALNLQECKRKAFVDFVLTCPPGYALNEIGLVFGLYNAPNPKCIGKLRAATQFYCPKVSQP</sequence>
<dbReference type="Proteomes" id="UP000224006">
    <property type="component" value="Unassembled WGS sequence"/>
</dbReference>
<accession>A0A2A9M720</accession>
<name>A0A2A9M720_BESBE</name>
<keyword evidence="2" id="KW-1185">Reference proteome</keyword>
<proteinExistence type="predicted"/>
<gene>
    <name evidence="1" type="ORF">BESB_028720</name>
</gene>
<dbReference type="OrthoDB" id="331558at2759"/>
<evidence type="ECO:0000313" key="1">
    <source>
        <dbReference type="EMBL" id="PFH31437.1"/>
    </source>
</evidence>
<dbReference type="KEGG" id="bbes:BESB_028720"/>
<evidence type="ECO:0000313" key="2">
    <source>
        <dbReference type="Proteomes" id="UP000224006"/>
    </source>
</evidence>
<dbReference type="AlphaFoldDB" id="A0A2A9M720"/>
<comment type="caution">
    <text evidence="1">The sequence shown here is derived from an EMBL/GenBank/DDBJ whole genome shotgun (WGS) entry which is preliminary data.</text>
</comment>
<dbReference type="GeneID" id="40307924"/>
<dbReference type="EMBL" id="NWUJ01000015">
    <property type="protein sequence ID" value="PFH31437.1"/>
    <property type="molecule type" value="Genomic_DNA"/>
</dbReference>